<dbReference type="Pfam" id="PF11350">
    <property type="entry name" value="DUF3152"/>
    <property type="match status" value="1"/>
</dbReference>
<proteinExistence type="predicted"/>
<feature type="transmembrane region" description="Helical" evidence="2">
    <location>
        <begin position="32"/>
        <end position="51"/>
    </location>
</feature>
<dbReference type="OrthoDB" id="9779865at2"/>
<dbReference type="SUPFAM" id="SSF55486">
    <property type="entry name" value="Metalloproteases ('zincins'), catalytic domain"/>
    <property type="match status" value="1"/>
</dbReference>
<keyword evidence="2" id="KW-1133">Transmembrane helix</keyword>
<dbReference type="Gene3D" id="3.40.390.10">
    <property type="entry name" value="Collagenase (Catalytic Domain)"/>
    <property type="match status" value="1"/>
</dbReference>
<feature type="region of interest" description="Disordered" evidence="1">
    <location>
        <begin position="60"/>
        <end position="112"/>
    </location>
</feature>
<reference evidence="5" key="1">
    <citation type="submission" date="2016-10" db="EMBL/GenBank/DDBJ databases">
        <authorList>
            <person name="Varghese N."/>
            <person name="Submissions S."/>
        </authorList>
    </citation>
    <scope>NUCLEOTIDE SEQUENCE [LARGE SCALE GENOMIC DNA]</scope>
    <source>
        <strain evidence="5">DSM 20632</strain>
    </source>
</reference>
<dbReference type="STRING" id="38302.SAMN04488535_2099"/>
<keyword evidence="2" id="KW-0472">Membrane</keyword>
<evidence type="ECO:0000313" key="5">
    <source>
        <dbReference type="Proteomes" id="UP000199350"/>
    </source>
</evidence>
<dbReference type="InterPro" id="IPR022603">
    <property type="entry name" value="DUF3152"/>
</dbReference>
<evidence type="ECO:0000256" key="1">
    <source>
        <dbReference type="SAM" id="MobiDB-lite"/>
    </source>
</evidence>
<evidence type="ECO:0000259" key="3">
    <source>
        <dbReference type="Pfam" id="PF11350"/>
    </source>
</evidence>
<evidence type="ECO:0000256" key="2">
    <source>
        <dbReference type="SAM" id="Phobius"/>
    </source>
</evidence>
<feature type="domain" description="DUF3152" evidence="3">
    <location>
        <begin position="100"/>
        <end position="308"/>
    </location>
</feature>
<evidence type="ECO:0000313" key="4">
    <source>
        <dbReference type="EMBL" id="SDM14651.1"/>
    </source>
</evidence>
<dbReference type="RefSeq" id="WP_092151871.1">
    <property type="nucleotide sequence ID" value="NZ_LT629700.1"/>
</dbReference>
<accession>A0A1G9QUT4</accession>
<gene>
    <name evidence="4" type="ORF">SAMN04488535_2099</name>
</gene>
<name>A0A1G9QUT4_9CORY</name>
<feature type="compositionally biased region" description="Basic and acidic residues" evidence="1">
    <location>
        <begin position="67"/>
        <end position="76"/>
    </location>
</feature>
<dbReference type="InterPro" id="IPR024079">
    <property type="entry name" value="MetalloPept_cat_dom_sf"/>
</dbReference>
<protein>
    <recommendedName>
        <fullName evidence="3">DUF3152 domain-containing protein</fullName>
    </recommendedName>
</protein>
<dbReference type="EMBL" id="LT629700">
    <property type="protein sequence ID" value="SDM14651.1"/>
    <property type="molecule type" value="Genomic_DNA"/>
</dbReference>
<dbReference type="Proteomes" id="UP000199350">
    <property type="component" value="Chromosome I"/>
</dbReference>
<dbReference type="GO" id="GO:0008237">
    <property type="term" value="F:metallopeptidase activity"/>
    <property type="evidence" value="ECO:0007669"/>
    <property type="project" value="InterPro"/>
</dbReference>
<dbReference type="AlphaFoldDB" id="A0A1G9QUT4"/>
<keyword evidence="2" id="KW-0812">Transmembrane</keyword>
<organism evidence="4 5">
    <name type="scientific">Corynebacterium mycetoides</name>
    <dbReference type="NCBI Taxonomy" id="38302"/>
    <lineage>
        <taxon>Bacteria</taxon>
        <taxon>Bacillati</taxon>
        <taxon>Actinomycetota</taxon>
        <taxon>Actinomycetes</taxon>
        <taxon>Mycobacteriales</taxon>
        <taxon>Corynebacteriaceae</taxon>
        <taxon>Corynebacterium</taxon>
    </lineage>
</organism>
<keyword evidence="5" id="KW-1185">Reference proteome</keyword>
<sequence>MTHRRPHPPAPQPKRVQESFFARFVREYGWRAYAIPVLAVITVLVIANMFANPDDAALAAPASQEATTEHGREHGGAGEGSELPRVPAELPEGTPGLEDLPPGGPFTEDGDGTYRQVGVPGMAVGAGEDLTLRFVVEVENGLDTSQYGGDDAFASLVDATLADPRGWTSDPRFRFEHVAGDQYPDLRIRLTSPGTTKTNCGGSLGLETSCRSMATGESTVVINEARWVRGAAPFQGDLGSYRQYLVNHEVGHALGFAEHVACPATGELAPIMMQQTLSLNNGELHSLDHDEVYPDSDETCRANPWPYPRPAVL</sequence>